<dbReference type="EMBL" id="CAJVPU010000062">
    <property type="protein sequence ID" value="CAG8439514.1"/>
    <property type="molecule type" value="Genomic_DNA"/>
</dbReference>
<dbReference type="Proteomes" id="UP000789702">
    <property type="component" value="Unassembled WGS sequence"/>
</dbReference>
<sequence>SQWRSKSTLMDQQEISRKNSKNSKNACTECVKSKRKCVSNSSQQCERCIEKNLICTYHPHHKKRGPKPNNAAKKRVPKSTHDIVSFIESDPSNNFGLSEENDKKFVILEITQEIEHKSKMNAQTQHSTISSNNTTTNIGYNHCMYSPTANEVPDTRAQALQPNNFRGNYPTFYTQQTYESYDFQLPLPFTIPSNPYNSMYNHDPTGSSYSFPTPHDQWSPK</sequence>
<protein>
    <submittedName>
        <fullName evidence="1">17306_t:CDS:1</fullName>
    </submittedName>
</protein>
<comment type="caution">
    <text evidence="1">The sequence shown here is derived from an EMBL/GenBank/DDBJ whole genome shotgun (WGS) entry which is preliminary data.</text>
</comment>
<reference evidence="1" key="1">
    <citation type="submission" date="2021-06" db="EMBL/GenBank/DDBJ databases">
        <authorList>
            <person name="Kallberg Y."/>
            <person name="Tangrot J."/>
            <person name="Rosling A."/>
        </authorList>
    </citation>
    <scope>NUCLEOTIDE SEQUENCE</scope>
    <source>
        <strain evidence="1">IL203A</strain>
    </source>
</reference>
<proteinExistence type="predicted"/>
<gene>
    <name evidence="1" type="ORF">DHETER_LOCUS156</name>
</gene>
<evidence type="ECO:0000313" key="2">
    <source>
        <dbReference type="Proteomes" id="UP000789702"/>
    </source>
</evidence>
<name>A0ACA9JW67_9GLOM</name>
<feature type="non-terminal residue" evidence="1">
    <location>
        <position position="1"/>
    </location>
</feature>
<evidence type="ECO:0000313" key="1">
    <source>
        <dbReference type="EMBL" id="CAG8439514.1"/>
    </source>
</evidence>
<keyword evidence="2" id="KW-1185">Reference proteome</keyword>
<accession>A0ACA9JW67</accession>
<organism evidence="1 2">
    <name type="scientific">Dentiscutata heterogama</name>
    <dbReference type="NCBI Taxonomy" id="1316150"/>
    <lineage>
        <taxon>Eukaryota</taxon>
        <taxon>Fungi</taxon>
        <taxon>Fungi incertae sedis</taxon>
        <taxon>Mucoromycota</taxon>
        <taxon>Glomeromycotina</taxon>
        <taxon>Glomeromycetes</taxon>
        <taxon>Diversisporales</taxon>
        <taxon>Gigasporaceae</taxon>
        <taxon>Dentiscutata</taxon>
    </lineage>
</organism>